<organism evidence="1 2">
    <name type="scientific">Dreissena polymorpha</name>
    <name type="common">Zebra mussel</name>
    <name type="synonym">Mytilus polymorpha</name>
    <dbReference type="NCBI Taxonomy" id="45954"/>
    <lineage>
        <taxon>Eukaryota</taxon>
        <taxon>Metazoa</taxon>
        <taxon>Spiralia</taxon>
        <taxon>Lophotrochozoa</taxon>
        <taxon>Mollusca</taxon>
        <taxon>Bivalvia</taxon>
        <taxon>Autobranchia</taxon>
        <taxon>Heteroconchia</taxon>
        <taxon>Euheterodonta</taxon>
        <taxon>Imparidentia</taxon>
        <taxon>Neoheterodontei</taxon>
        <taxon>Myida</taxon>
        <taxon>Dreissenoidea</taxon>
        <taxon>Dreissenidae</taxon>
        <taxon>Dreissena</taxon>
    </lineage>
</organism>
<dbReference type="Proteomes" id="UP000828390">
    <property type="component" value="Unassembled WGS sequence"/>
</dbReference>
<reference evidence="1" key="2">
    <citation type="submission" date="2020-11" db="EMBL/GenBank/DDBJ databases">
        <authorList>
            <person name="McCartney M.A."/>
            <person name="Auch B."/>
            <person name="Kono T."/>
            <person name="Mallez S."/>
            <person name="Becker A."/>
            <person name="Gohl D.M."/>
            <person name="Silverstein K.A.T."/>
            <person name="Koren S."/>
            <person name="Bechman K.B."/>
            <person name="Herman A."/>
            <person name="Abrahante J.E."/>
            <person name="Garbe J."/>
        </authorList>
    </citation>
    <scope>NUCLEOTIDE SEQUENCE</scope>
    <source>
        <strain evidence="1">Duluth1</strain>
        <tissue evidence="1">Whole animal</tissue>
    </source>
</reference>
<reference evidence="1" key="1">
    <citation type="journal article" date="2019" name="bioRxiv">
        <title>The Genome of the Zebra Mussel, Dreissena polymorpha: A Resource for Invasive Species Research.</title>
        <authorList>
            <person name="McCartney M.A."/>
            <person name="Auch B."/>
            <person name="Kono T."/>
            <person name="Mallez S."/>
            <person name="Zhang Y."/>
            <person name="Obille A."/>
            <person name="Becker A."/>
            <person name="Abrahante J.E."/>
            <person name="Garbe J."/>
            <person name="Badalamenti J.P."/>
            <person name="Herman A."/>
            <person name="Mangelson H."/>
            <person name="Liachko I."/>
            <person name="Sullivan S."/>
            <person name="Sone E.D."/>
            <person name="Koren S."/>
            <person name="Silverstein K.A.T."/>
            <person name="Beckman K.B."/>
            <person name="Gohl D.M."/>
        </authorList>
    </citation>
    <scope>NUCLEOTIDE SEQUENCE</scope>
    <source>
        <strain evidence="1">Duluth1</strain>
        <tissue evidence="1">Whole animal</tissue>
    </source>
</reference>
<dbReference type="AlphaFoldDB" id="A0A9D4RUK0"/>
<name>A0A9D4RUK0_DREPO</name>
<accession>A0A9D4RUK0</accession>
<evidence type="ECO:0000313" key="2">
    <source>
        <dbReference type="Proteomes" id="UP000828390"/>
    </source>
</evidence>
<keyword evidence="2" id="KW-1185">Reference proteome</keyword>
<comment type="caution">
    <text evidence="1">The sequence shown here is derived from an EMBL/GenBank/DDBJ whole genome shotgun (WGS) entry which is preliminary data.</text>
</comment>
<dbReference type="EMBL" id="JAIWYP010000001">
    <property type="protein sequence ID" value="KAH3879298.1"/>
    <property type="molecule type" value="Genomic_DNA"/>
</dbReference>
<protein>
    <submittedName>
        <fullName evidence="1">Uncharacterized protein</fullName>
    </submittedName>
</protein>
<sequence length="70" mass="7501">MSTGRWPRESPGIPLQVSLATGSVTAFGSSTTCPTCWSRLRIASLTALTLRSSCAPCTGSLRTPRMKTWL</sequence>
<proteinExistence type="predicted"/>
<gene>
    <name evidence="1" type="ORF">DPMN_003200</name>
</gene>
<evidence type="ECO:0000313" key="1">
    <source>
        <dbReference type="EMBL" id="KAH3879298.1"/>
    </source>
</evidence>